<reference evidence="1" key="1">
    <citation type="submission" date="2014-11" db="EMBL/GenBank/DDBJ databases">
        <authorList>
            <person name="Amaro Gonzalez C."/>
        </authorList>
    </citation>
    <scope>NUCLEOTIDE SEQUENCE</scope>
</reference>
<proteinExistence type="predicted"/>
<dbReference type="AlphaFoldDB" id="A0A0E9SY58"/>
<accession>A0A0E9SY58</accession>
<dbReference type="EMBL" id="GBXM01063114">
    <property type="protein sequence ID" value="JAH45463.1"/>
    <property type="molecule type" value="Transcribed_RNA"/>
</dbReference>
<evidence type="ECO:0000313" key="1">
    <source>
        <dbReference type="EMBL" id="JAH45463.1"/>
    </source>
</evidence>
<reference evidence="1" key="2">
    <citation type="journal article" date="2015" name="Fish Shellfish Immunol.">
        <title>Early steps in the European eel (Anguilla anguilla)-Vibrio vulnificus interaction in the gills: Role of the RtxA13 toxin.</title>
        <authorList>
            <person name="Callol A."/>
            <person name="Pajuelo D."/>
            <person name="Ebbesson L."/>
            <person name="Teles M."/>
            <person name="MacKenzie S."/>
            <person name="Amaro C."/>
        </authorList>
    </citation>
    <scope>NUCLEOTIDE SEQUENCE</scope>
</reference>
<sequence length="75" mass="8835">MIHFYSENNSVQFRSPLLAPKLLTRSLGRELLSNRRKSLQTRHPCHFYHIQCIKLFQLPRSNGIQNGSLFCKNFC</sequence>
<organism evidence="1">
    <name type="scientific">Anguilla anguilla</name>
    <name type="common">European freshwater eel</name>
    <name type="synonym">Muraena anguilla</name>
    <dbReference type="NCBI Taxonomy" id="7936"/>
    <lineage>
        <taxon>Eukaryota</taxon>
        <taxon>Metazoa</taxon>
        <taxon>Chordata</taxon>
        <taxon>Craniata</taxon>
        <taxon>Vertebrata</taxon>
        <taxon>Euteleostomi</taxon>
        <taxon>Actinopterygii</taxon>
        <taxon>Neopterygii</taxon>
        <taxon>Teleostei</taxon>
        <taxon>Anguilliformes</taxon>
        <taxon>Anguillidae</taxon>
        <taxon>Anguilla</taxon>
    </lineage>
</organism>
<protein>
    <submittedName>
        <fullName evidence="1">Uncharacterized protein</fullName>
    </submittedName>
</protein>
<name>A0A0E9SY58_ANGAN</name>